<dbReference type="EMBL" id="JABEZY010000003">
    <property type="protein sequence ID" value="MBA0734971.1"/>
    <property type="molecule type" value="Genomic_DNA"/>
</dbReference>
<name>A0A7J9BFM7_GOSGO</name>
<comment type="caution">
    <text evidence="1">The sequence shown here is derived from an EMBL/GenBank/DDBJ whole genome shotgun (WGS) entry which is preliminary data.</text>
</comment>
<gene>
    <name evidence="1" type="ORF">Gogos_018856</name>
</gene>
<proteinExistence type="predicted"/>
<protein>
    <submittedName>
        <fullName evidence="1">Uncharacterized protein</fullName>
    </submittedName>
</protein>
<dbReference type="Proteomes" id="UP000593579">
    <property type="component" value="Unassembled WGS sequence"/>
</dbReference>
<keyword evidence="2" id="KW-1185">Reference proteome</keyword>
<feature type="non-terminal residue" evidence="1">
    <location>
        <position position="135"/>
    </location>
</feature>
<sequence length="135" mass="15253">MTQSKYSHPLHKLKPQILVTQLKATKRIFDPLHQGTALELGILVQKMMKILLNENQVALACRAMASSQLQEMKMVFDTPHQGTALVLDILLKIMMKTLKRNHQALASRGMVSIQLQGTALELVMLIRTNTLNQMH</sequence>
<accession>A0A7J9BFM7</accession>
<evidence type="ECO:0000313" key="2">
    <source>
        <dbReference type="Proteomes" id="UP000593579"/>
    </source>
</evidence>
<evidence type="ECO:0000313" key="1">
    <source>
        <dbReference type="EMBL" id="MBA0734971.1"/>
    </source>
</evidence>
<organism evidence="1 2">
    <name type="scientific">Gossypium gossypioides</name>
    <name type="common">Mexican cotton</name>
    <name type="synonym">Selera gossypioides</name>
    <dbReference type="NCBI Taxonomy" id="34282"/>
    <lineage>
        <taxon>Eukaryota</taxon>
        <taxon>Viridiplantae</taxon>
        <taxon>Streptophyta</taxon>
        <taxon>Embryophyta</taxon>
        <taxon>Tracheophyta</taxon>
        <taxon>Spermatophyta</taxon>
        <taxon>Magnoliopsida</taxon>
        <taxon>eudicotyledons</taxon>
        <taxon>Gunneridae</taxon>
        <taxon>Pentapetalae</taxon>
        <taxon>rosids</taxon>
        <taxon>malvids</taxon>
        <taxon>Malvales</taxon>
        <taxon>Malvaceae</taxon>
        <taxon>Malvoideae</taxon>
        <taxon>Gossypium</taxon>
    </lineage>
</organism>
<dbReference type="AlphaFoldDB" id="A0A7J9BFM7"/>
<reference evidence="1 2" key="1">
    <citation type="journal article" date="2019" name="Genome Biol. Evol.">
        <title>Insights into the evolution of the New World diploid cottons (Gossypium, subgenus Houzingenia) based on genome sequencing.</title>
        <authorList>
            <person name="Grover C.E."/>
            <person name="Arick M.A. 2nd"/>
            <person name="Thrash A."/>
            <person name="Conover J.L."/>
            <person name="Sanders W.S."/>
            <person name="Peterson D.G."/>
            <person name="Frelichowski J.E."/>
            <person name="Scheffler J.A."/>
            <person name="Scheffler B.E."/>
            <person name="Wendel J.F."/>
        </authorList>
    </citation>
    <scope>NUCLEOTIDE SEQUENCE [LARGE SCALE GENOMIC DNA]</scope>
    <source>
        <strain evidence="1">5</strain>
        <tissue evidence="1">Leaf</tissue>
    </source>
</reference>